<evidence type="ECO:0000259" key="5">
    <source>
        <dbReference type="Pfam" id="PF06925"/>
    </source>
</evidence>
<feature type="domain" description="Diacylglycerol glucosyltransferase N-terminal" evidence="5">
    <location>
        <begin position="15"/>
        <end position="178"/>
    </location>
</feature>
<dbReference type="Gene3D" id="3.40.50.2000">
    <property type="entry name" value="Glycogen Phosphorylase B"/>
    <property type="match status" value="1"/>
</dbReference>
<evidence type="ECO:0000259" key="4">
    <source>
        <dbReference type="Pfam" id="PF00534"/>
    </source>
</evidence>
<evidence type="ECO:0000256" key="1">
    <source>
        <dbReference type="ARBA" id="ARBA00006962"/>
    </source>
</evidence>
<gene>
    <name evidence="6" type="ORF">DES36_10977</name>
</gene>
<dbReference type="AlphaFoldDB" id="A0A366I8Q2"/>
<dbReference type="EMBL" id="QNRX01000009">
    <property type="protein sequence ID" value="RBP63858.1"/>
    <property type="molecule type" value="Genomic_DNA"/>
</dbReference>
<evidence type="ECO:0000313" key="6">
    <source>
        <dbReference type="EMBL" id="RBP63858.1"/>
    </source>
</evidence>
<name>A0A366I8Q2_9FIRM</name>
<dbReference type="PANTHER" id="PTHR43025">
    <property type="entry name" value="MONOGALACTOSYLDIACYLGLYCEROL SYNTHASE"/>
    <property type="match status" value="1"/>
</dbReference>
<evidence type="ECO:0000256" key="3">
    <source>
        <dbReference type="ARBA" id="ARBA00022679"/>
    </source>
</evidence>
<sequence>MKKVLIFSASTGGGHNIAAKSLREHFEASACDAITYDAFKETSSILDNVISKGYEKIVQITPRTYGRLYRAANNETLSHYVIAVITDIAEKRLLKIIQSENPALIVVTHPLVTNVLGTLKGEGEFDTPIISIVTDYMIHRAYLNKNVSAYIVGSEYTKEDMIEKGVPGDKIYPYGIPVRKSFLDYNSKIIKDYEVDLSVLLMGGSMGVSQVEKALSSLLKTKHYLKIIVVCGNNEKLKKRIEKLVQEEETTKKIEIHGFVEQIPKLMDMADVIITKPGGLTTTEAIIKNIPMIIPYYIPGQEEENADFLQETGMAIKVDHIEDITSVVDHLVTNKDILDNMAKNMSELSKEQSIERIIKLGNELMNK</sequence>
<dbReference type="InterPro" id="IPR009695">
    <property type="entry name" value="Diacylglyc_glucosyltr_N"/>
</dbReference>
<protein>
    <submittedName>
        <fullName evidence="6">Monogalactosyldiacylglycerol synthase</fullName>
    </submittedName>
</protein>
<dbReference type="InterPro" id="IPR001296">
    <property type="entry name" value="Glyco_trans_1"/>
</dbReference>
<dbReference type="GO" id="GO:0009247">
    <property type="term" value="P:glycolipid biosynthetic process"/>
    <property type="evidence" value="ECO:0007669"/>
    <property type="project" value="InterPro"/>
</dbReference>
<keyword evidence="7" id="KW-1185">Reference proteome</keyword>
<dbReference type="Proteomes" id="UP000253490">
    <property type="component" value="Unassembled WGS sequence"/>
</dbReference>
<feature type="domain" description="Glycosyl transferase family 1" evidence="4">
    <location>
        <begin position="207"/>
        <end position="344"/>
    </location>
</feature>
<evidence type="ECO:0000256" key="2">
    <source>
        <dbReference type="ARBA" id="ARBA00022676"/>
    </source>
</evidence>
<dbReference type="RefSeq" id="WP_113920730.1">
    <property type="nucleotide sequence ID" value="NZ_QNRX01000009.1"/>
</dbReference>
<evidence type="ECO:0000313" key="7">
    <source>
        <dbReference type="Proteomes" id="UP000253490"/>
    </source>
</evidence>
<dbReference type="Pfam" id="PF00534">
    <property type="entry name" value="Glycos_transf_1"/>
    <property type="match status" value="1"/>
</dbReference>
<keyword evidence="2" id="KW-0328">Glycosyltransferase</keyword>
<dbReference type="SUPFAM" id="SSF53756">
    <property type="entry name" value="UDP-Glycosyltransferase/glycogen phosphorylase"/>
    <property type="match status" value="1"/>
</dbReference>
<dbReference type="Pfam" id="PF06925">
    <property type="entry name" value="MGDG_synth"/>
    <property type="match status" value="1"/>
</dbReference>
<reference evidence="6 7" key="1">
    <citation type="submission" date="2018-06" db="EMBL/GenBank/DDBJ databases">
        <title>Genomic Encyclopedia of Type Strains, Phase IV (KMG-IV): sequencing the most valuable type-strain genomes for metagenomic binning, comparative biology and taxonomic classification.</title>
        <authorList>
            <person name="Goeker M."/>
        </authorList>
    </citation>
    <scope>NUCLEOTIDE SEQUENCE [LARGE SCALE GENOMIC DNA]</scope>
    <source>
        <strain evidence="6 7">DSM 22112</strain>
    </source>
</reference>
<comment type="caution">
    <text evidence="6">The sequence shown here is derived from an EMBL/GenBank/DDBJ whole genome shotgun (WGS) entry which is preliminary data.</text>
</comment>
<proteinExistence type="inferred from homology"/>
<dbReference type="InterPro" id="IPR050519">
    <property type="entry name" value="Glycosyltransf_28_UgtP"/>
</dbReference>
<accession>A0A366I8Q2</accession>
<keyword evidence="3" id="KW-0808">Transferase</keyword>
<comment type="similarity">
    <text evidence="1">Belongs to the glycosyltransferase 28 family.</text>
</comment>
<dbReference type="PANTHER" id="PTHR43025:SF3">
    <property type="entry name" value="MONOGALACTOSYLDIACYLGLYCEROL SYNTHASE 1, CHLOROPLASTIC"/>
    <property type="match status" value="1"/>
</dbReference>
<organism evidence="6 7">
    <name type="scientific">Alkalibaculum bacchi</name>
    <dbReference type="NCBI Taxonomy" id="645887"/>
    <lineage>
        <taxon>Bacteria</taxon>
        <taxon>Bacillati</taxon>
        <taxon>Bacillota</taxon>
        <taxon>Clostridia</taxon>
        <taxon>Eubacteriales</taxon>
        <taxon>Eubacteriaceae</taxon>
        <taxon>Alkalibaculum</taxon>
    </lineage>
</organism>
<dbReference type="GO" id="GO:0016758">
    <property type="term" value="F:hexosyltransferase activity"/>
    <property type="evidence" value="ECO:0007669"/>
    <property type="project" value="InterPro"/>
</dbReference>
<dbReference type="OrthoDB" id="9815663at2"/>
<dbReference type="GO" id="GO:0016020">
    <property type="term" value="C:membrane"/>
    <property type="evidence" value="ECO:0007669"/>
    <property type="project" value="GOC"/>
</dbReference>